<dbReference type="eggNOG" id="COG2205">
    <property type="taxonomic scope" value="Bacteria"/>
</dbReference>
<dbReference type="Gene3D" id="1.10.287.130">
    <property type="match status" value="1"/>
</dbReference>
<keyword evidence="8 11" id="KW-1133">Transmembrane helix</keyword>
<evidence type="ECO:0000313" key="14">
    <source>
        <dbReference type="EMBL" id="ABD88284.1"/>
    </source>
</evidence>
<dbReference type="InterPro" id="IPR003594">
    <property type="entry name" value="HATPase_dom"/>
</dbReference>
<dbReference type="SUPFAM" id="SSF55874">
    <property type="entry name" value="ATPase domain of HSP90 chaperone/DNA topoisomerase II/histidine kinase"/>
    <property type="match status" value="1"/>
</dbReference>
<dbReference type="SUPFAM" id="SSF158472">
    <property type="entry name" value="HAMP domain-like"/>
    <property type="match status" value="1"/>
</dbReference>
<dbReference type="CDD" id="cd06225">
    <property type="entry name" value="HAMP"/>
    <property type="match status" value="1"/>
</dbReference>
<reference evidence="14" key="1">
    <citation type="submission" date="2006-03" db="EMBL/GenBank/DDBJ databases">
        <title>Complete sequence of Rhodopseudomonas palustris BisB18.</title>
        <authorList>
            <consortium name="US DOE Joint Genome Institute"/>
            <person name="Copeland A."/>
            <person name="Lucas S."/>
            <person name="Lapidus A."/>
            <person name="Barry K."/>
            <person name="Detter J.C."/>
            <person name="Glavina del Rio T."/>
            <person name="Hammon N."/>
            <person name="Israni S."/>
            <person name="Dalin E."/>
            <person name="Tice H."/>
            <person name="Pitluck S."/>
            <person name="Chain P."/>
            <person name="Malfatti S."/>
            <person name="Shin M."/>
            <person name="Vergez L."/>
            <person name="Schmutz J."/>
            <person name="Larimer F."/>
            <person name="Land M."/>
            <person name="Hauser L."/>
            <person name="Pelletier D.A."/>
            <person name="Kyrpides N."/>
            <person name="Anderson I."/>
            <person name="Oda Y."/>
            <person name="Harwood C.S."/>
            <person name="Richardson P."/>
        </authorList>
    </citation>
    <scope>NUCLEOTIDE SEQUENCE [LARGE SCALE GENOMIC DNA]</scope>
    <source>
        <strain evidence="14">BisB18</strain>
    </source>
</reference>
<dbReference type="CDD" id="cd00075">
    <property type="entry name" value="HATPase"/>
    <property type="match status" value="1"/>
</dbReference>
<accession>Q214A2</accession>
<dbReference type="InterPro" id="IPR050428">
    <property type="entry name" value="TCS_sensor_his_kinase"/>
</dbReference>
<dbReference type="Gene3D" id="6.10.340.10">
    <property type="match status" value="1"/>
</dbReference>
<evidence type="ECO:0000256" key="4">
    <source>
        <dbReference type="ARBA" id="ARBA00022553"/>
    </source>
</evidence>
<dbReference type="GO" id="GO:0000155">
    <property type="term" value="F:phosphorelay sensor kinase activity"/>
    <property type="evidence" value="ECO:0007669"/>
    <property type="project" value="InterPro"/>
</dbReference>
<dbReference type="STRING" id="316056.RPC_2736"/>
<evidence type="ECO:0000256" key="9">
    <source>
        <dbReference type="ARBA" id="ARBA00023012"/>
    </source>
</evidence>
<dbReference type="InterPro" id="IPR003661">
    <property type="entry name" value="HisK_dim/P_dom"/>
</dbReference>
<dbReference type="SMART" id="SM00388">
    <property type="entry name" value="HisKA"/>
    <property type="match status" value="1"/>
</dbReference>
<evidence type="ECO:0000256" key="5">
    <source>
        <dbReference type="ARBA" id="ARBA00022679"/>
    </source>
</evidence>
<dbReference type="EC" id="2.7.13.3" evidence="3"/>
<feature type="domain" description="HAMP" evidence="13">
    <location>
        <begin position="79"/>
        <end position="133"/>
    </location>
</feature>
<protein>
    <recommendedName>
        <fullName evidence="3">histidine kinase</fullName>
        <ecNumber evidence="3">2.7.13.3</ecNumber>
    </recommendedName>
</protein>
<dbReference type="InterPro" id="IPR005467">
    <property type="entry name" value="His_kinase_dom"/>
</dbReference>
<dbReference type="Pfam" id="PF00512">
    <property type="entry name" value="HisKA"/>
    <property type="match status" value="1"/>
</dbReference>
<dbReference type="CDD" id="cd00082">
    <property type="entry name" value="HisKA"/>
    <property type="match status" value="1"/>
</dbReference>
<dbReference type="RefSeq" id="WP_011473180.1">
    <property type="nucleotide sequence ID" value="NC_007925.1"/>
</dbReference>
<dbReference type="InterPro" id="IPR004358">
    <property type="entry name" value="Sig_transdc_His_kin-like_C"/>
</dbReference>
<evidence type="ECO:0000256" key="3">
    <source>
        <dbReference type="ARBA" id="ARBA00012438"/>
    </source>
</evidence>
<dbReference type="PANTHER" id="PTHR45436">
    <property type="entry name" value="SENSOR HISTIDINE KINASE YKOH"/>
    <property type="match status" value="1"/>
</dbReference>
<dbReference type="HOGENOM" id="CLU_000445_89_3_5"/>
<evidence type="ECO:0000256" key="10">
    <source>
        <dbReference type="ARBA" id="ARBA00023136"/>
    </source>
</evidence>
<keyword evidence="6 11" id="KW-0812">Transmembrane</keyword>
<dbReference type="InterPro" id="IPR036097">
    <property type="entry name" value="HisK_dim/P_sf"/>
</dbReference>
<evidence type="ECO:0000256" key="2">
    <source>
        <dbReference type="ARBA" id="ARBA00004370"/>
    </source>
</evidence>
<comment type="catalytic activity">
    <reaction evidence="1">
        <text>ATP + protein L-histidine = ADP + protein N-phospho-L-histidine.</text>
        <dbReference type="EC" id="2.7.13.3"/>
    </reaction>
</comment>
<dbReference type="KEGG" id="rpc:RPC_2736"/>
<dbReference type="Gene3D" id="3.30.565.10">
    <property type="entry name" value="Histidine kinase-like ATPase, C-terminal domain"/>
    <property type="match status" value="1"/>
</dbReference>
<keyword evidence="10 11" id="KW-0472">Membrane</keyword>
<feature type="transmembrane region" description="Helical" evidence="11">
    <location>
        <begin position="12"/>
        <end position="36"/>
    </location>
</feature>
<name>Q214A2_RHOPB</name>
<dbReference type="SMART" id="SM00387">
    <property type="entry name" value="HATPase_c"/>
    <property type="match status" value="1"/>
</dbReference>
<evidence type="ECO:0000256" key="11">
    <source>
        <dbReference type="SAM" id="Phobius"/>
    </source>
</evidence>
<keyword evidence="7 14" id="KW-0418">Kinase</keyword>
<evidence type="ECO:0000259" key="13">
    <source>
        <dbReference type="PROSITE" id="PS50885"/>
    </source>
</evidence>
<evidence type="ECO:0000259" key="12">
    <source>
        <dbReference type="PROSITE" id="PS50109"/>
    </source>
</evidence>
<keyword evidence="4" id="KW-0597">Phosphoprotein</keyword>
<dbReference type="EMBL" id="CP000301">
    <property type="protein sequence ID" value="ABD88284.1"/>
    <property type="molecule type" value="Genomic_DNA"/>
</dbReference>
<organism evidence="14">
    <name type="scientific">Rhodopseudomonas palustris (strain BisB18)</name>
    <dbReference type="NCBI Taxonomy" id="316056"/>
    <lineage>
        <taxon>Bacteria</taxon>
        <taxon>Pseudomonadati</taxon>
        <taxon>Pseudomonadota</taxon>
        <taxon>Alphaproteobacteria</taxon>
        <taxon>Hyphomicrobiales</taxon>
        <taxon>Nitrobacteraceae</taxon>
        <taxon>Rhodopseudomonas</taxon>
    </lineage>
</organism>
<dbReference type="Pfam" id="PF00672">
    <property type="entry name" value="HAMP"/>
    <property type="match status" value="1"/>
</dbReference>
<dbReference type="OrthoDB" id="8673316at2"/>
<dbReference type="PROSITE" id="PS50109">
    <property type="entry name" value="HIS_KIN"/>
    <property type="match status" value="1"/>
</dbReference>
<dbReference type="PRINTS" id="PR00344">
    <property type="entry name" value="BCTRLSENSOR"/>
</dbReference>
<dbReference type="InterPro" id="IPR036890">
    <property type="entry name" value="HATPase_C_sf"/>
</dbReference>
<sequence>MKRYRLSRQIIVSMSVVATIAMLIVFVGSFIFYGIYLSYFPPPPGPIPLLPEASDVVMIAFFLLIGLALAIVVALRLAKRILAPLNSLAESARKIAAGDLSARAFPGDRSLGETAQLVDDFNSMAQRLQDIAEDMTAWNATIAHELRTPLTVLKGRLQGIADGVFSPDEALIRNLLLQVDGLSRLVEDLRTVTLADGGHLDLRIEEIGLAAEIRSVAELLEPSLVKAGFSLDVTLVDVVVRGDGIRIRQALLALLDNAQRYARPGAIELTTLKSGNSAVIRVEDEGPGLSPAFARRAFEPFARSEPSRSRRLSGSGLGLSVVRAIAEAHGGRAAYRRSSRGGAVFEIELPLMQDHGPDAAPDAATSPS</sequence>
<dbReference type="SMART" id="SM00304">
    <property type="entry name" value="HAMP"/>
    <property type="match status" value="1"/>
</dbReference>
<keyword evidence="9" id="KW-0902">Two-component regulatory system</keyword>
<comment type="subcellular location">
    <subcellularLocation>
        <location evidence="2">Membrane</location>
    </subcellularLocation>
</comment>
<evidence type="ECO:0000256" key="8">
    <source>
        <dbReference type="ARBA" id="ARBA00022989"/>
    </source>
</evidence>
<feature type="domain" description="Histidine kinase" evidence="12">
    <location>
        <begin position="141"/>
        <end position="353"/>
    </location>
</feature>
<feature type="transmembrane region" description="Helical" evidence="11">
    <location>
        <begin position="56"/>
        <end position="78"/>
    </location>
</feature>
<dbReference type="SUPFAM" id="SSF47384">
    <property type="entry name" value="Homodimeric domain of signal transducing histidine kinase"/>
    <property type="match status" value="1"/>
</dbReference>
<keyword evidence="5" id="KW-0808">Transferase</keyword>
<evidence type="ECO:0000256" key="7">
    <source>
        <dbReference type="ARBA" id="ARBA00022777"/>
    </source>
</evidence>
<dbReference type="PROSITE" id="PS50885">
    <property type="entry name" value="HAMP"/>
    <property type="match status" value="1"/>
</dbReference>
<dbReference type="Pfam" id="PF02518">
    <property type="entry name" value="HATPase_c"/>
    <property type="match status" value="1"/>
</dbReference>
<evidence type="ECO:0000256" key="6">
    <source>
        <dbReference type="ARBA" id="ARBA00022692"/>
    </source>
</evidence>
<proteinExistence type="predicted"/>
<dbReference type="InterPro" id="IPR003660">
    <property type="entry name" value="HAMP_dom"/>
</dbReference>
<gene>
    <name evidence="14" type="ordered locus">RPC_2736</name>
</gene>
<dbReference type="PANTHER" id="PTHR45436:SF5">
    <property type="entry name" value="SENSOR HISTIDINE KINASE TRCS"/>
    <property type="match status" value="1"/>
</dbReference>
<evidence type="ECO:0000256" key="1">
    <source>
        <dbReference type="ARBA" id="ARBA00000085"/>
    </source>
</evidence>
<dbReference type="GO" id="GO:0005886">
    <property type="term" value="C:plasma membrane"/>
    <property type="evidence" value="ECO:0007669"/>
    <property type="project" value="TreeGrafter"/>
</dbReference>
<dbReference type="AlphaFoldDB" id="Q214A2"/>